<feature type="compositionally biased region" description="Low complexity" evidence="3">
    <location>
        <begin position="110"/>
        <end position="121"/>
    </location>
</feature>
<gene>
    <name evidence="4" type="ORF">M427DRAFT_154045</name>
</gene>
<feature type="compositionally biased region" description="Acidic residues" evidence="3">
    <location>
        <begin position="893"/>
        <end position="904"/>
    </location>
</feature>
<feature type="region of interest" description="Disordered" evidence="3">
    <location>
        <begin position="523"/>
        <end position="554"/>
    </location>
</feature>
<comment type="similarity">
    <text evidence="1">Belongs to the SAPS family.</text>
</comment>
<sequence>MFWRFGFQPSSASIESLLDSADGPSLWTLLDDPDILQEVRAGNGRLVGFLSRKEVVETLVKCVKGEVEGPPPTTNTNVDVPIPPAPGSPSLGDPAPTTPAPIENNPQPTLPSAAPSPELAAQTAADTPDPVQEPTPAPSPQPFDAPIDASEDNPDPGKTRPPIIAELFSLEDPHISTTLCSHEDILIDLWCFLKAGMSEIDEGRASAWGRVVQVALGSPGSELLDLLIRHEPPLIPLLLPHLSISSISDLLLRLVALAADTSAMDPPSPDIDSLATPDSAANPSPPSMSPDAPISARLSAHLTSLNILPSLVSFLGPSNPPATTLGASTLLLDIVATCYQPPPSDPPPIDTSDDMGANTSGELPSSPVAHFAKPVFGGHPLARPLKSVPTLWHLTSHMKPPTPAPPTHSSLTASSPLLVELLRRLCSDVETAEAALSARPAGSWVSGPPPPANVLGTPGCIGGGLGGGLPGIDQGKLERLASELAGCVAVVEGRVAEIAGVVKNGWPSPGGGVVVHAGPVGVEPPNPAHPTPSADASIATTDLSPSVSPAPPSRGALGAPRLRCCEVLAEILHLSYLLTSSPVWDALATWRLQPLGDFADLPGSKEWPEARTMGDALVGVLDEIANEGVVAECVALFFAHPWNNLLHSVVYDMVAKIFNAYTFLSSLPTPSSPSTPTHPSLVPGSPPSSIPLPTPPVQTPVRFKLGELKRAVRRLVVQVLGDGRIVERIGEAQRWNDWAVQQPRGYRLGHMGHLTHVADEVIKLWERCAEELEPECGASFKSDAWLNFTSITLPSTRARDTAPLGGSRPAPPVGAGLHLGDAQGLEEADVGLHVGAASGKRADGEDEVGLGGFGDDATADQFARFLVQRMVSDLPTDAIMSSMTAAAGSSWSSDDDTDSDEGEEIGYRTNLEPDTSGEPVMLGEGGAKSAKEWKSRDWLTNELEDAVNSGVGQGVDEGFKIVSADNLSVGSASILSTASFADDQTGTLSSQGGTTSPDQSVVTPTRHRQSPLRTVQAAVDEDDDEEDDDLDTGPPAPNDGVPSTFDSGFLSAASAGGSAVTRPFSPSFTSGDAWVADFQAAFPGATPLDVQTGGVLTPATGTPITSPSESPTSGVAGFSFGEAGGGGDQGNWADFSKFETTFGEVQQDGQETKPDVPNQSEVGANEPESG</sequence>
<dbReference type="Pfam" id="PF04499">
    <property type="entry name" value="SAPS"/>
    <property type="match status" value="1"/>
</dbReference>
<evidence type="ECO:0000313" key="4">
    <source>
        <dbReference type="EMBL" id="KXS17264.1"/>
    </source>
</evidence>
<protein>
    <recommendedName>
        <fullName evidence="6">SAPS-domain-containing protein</fullName>
    </recommendedName>
</protein>
<dbReference type="EMBL" id="KQ965748">
    <property type="protein sequence ID" value="KXS17264.1"/>
    <property type="molecule type" value="Genomic_DNA"/>
</dbReference>
<dbReference type="AlphaFoldDB" id="A0A139AL65"/>
<feature type="region of interest" description="Disordered" evidence="3">
    <location>
        <begin position="263"/>
        <end position="294"/>
    </location>
</feature>
<dbReference type="InterPro" id="IPR007587">
    <property type="entry name" value="SAPS"/>
</dbReference>
<dbReference type="GO" id="GO:0005634">
    <property type="term" value="C:nucleus"/>
    <property type="evidence" value="ECO:0007669"/>
    <property type="project" value="TreeGrafter"/>
</dbReference>
<dbReference type="PANTHER" id="PTHR12634:SF8">
    <property type="entry name" value="FIERY MOUNTAIN, ISOFORM D"/>
    <property type="match status" value="1"/>
</dbReference>
<dbReference type="Proteomes" id="UP000070544">
    <property type="component" value="Unassembled WGS sequence"/>
</dbReference>
<reference evidence="4 5" key="1">
    <citation type="journal article" date="2015" name="Genome Biol. Evol.">
        <title>Phylogenomic analyses indicate that early fungi evolved digesting cell walls of algal ancestors of land plants.</title>
        <authorList>
            <person name="Chang Y."/>
            <person name="Wang S."/>
            <person name="Sekimoto S."/>
            <person name="Aerts A.L."/>
            <person name="Choi C."/>
            <person name="Clum A."/>
            <person name="LaButti K.M."/>
            <person name="Lindquist E.A."/>
            <person name="Yee Ngan C."/>
            <person name="Ohm R.A."/>
            <person name="Salamov A.A."/>
            <person name="Grigoriev I.V."/>
            <person name="Spatafora J.W."/>
            <person name="Berbee M.L."/>
        </authorList>
    </citation>
    <scope>NUCLEOTIDE SEQUENCE [LARGE SCALE GENOMIC DNA]</scope>
    <source>
        <strain evidence="4 5">JEL478</strain>
    </source>
</reference>
<dbReference type="GO" id="GO:0019888">
    <property type="term" value="F:protein phosphatase regulator activity"/>
    <property type="evidence" value="ECO:0007669"/>
    <property type="project" value="TreeGrafter"/>
</dbReference>
<feature type="compositionally biased region" description="Low complexity" evidence="3">
    <location>
        <begin position="984"/>
        <end position="996"/>
    </location>
</feature>
<feature type="region of interest" description="Disordered" evidence="3">
    <location>
        <begin position="672"/>
        <end position="695"/>
    </location>
</feature>
<dbReference type="GO" id="GO:0005829">
    <property type="term" value="C:cytosol"/>
    <property type="evidence" value="ECO:0007669"/>
    <property type="project" value="TreeGrafter"/>
</dbReference>
<evidence type="ECO:0000313" key="5">
    <source>
        <dbReference type="Proteomes" id="UP000070544"/>
    </source>
</evidence>
<feature type="compositionally biased region" description="Pro residues" evidence="3">
    <location>
        <begin position="684"/>
        <end position="695"/>
    </location>
</feature>
<keyword evidence="5" id="KW-1185">Reference proteome</keyword>
<feature type="region of interest" description="Disordered" evidence="3">
    <location>
        <begin position="1093"/>
        <end position="1170"/>
    </location>
</feature>
<dbReference type="STRING" id="1344416.A0A139AL65"/>
<dbReference type="PANTHER" id="PTHR12634">
    <property type="entry name" value="SIT4 YEAST -ASSOCIATING PROTEIN-RELATED"/>
    <property type="match status" value="1"/>
</dbReference>
<dbReference type="OrthoDB" id="295029at2759"/>
<feature type="region of interest" description="Disordered" evidence="3">
    <location>
        <begin position="884"/>
        <end position="929"/>
    </location>
</feature>
<evidence type="ECO:0000256" key="2">
    <source>
        <dbReference type="ARBA" id="ARBA00023306"/>
    </source>
</evidence>
<feature type="region of interest" description="Disordered" evidence="3">
    <location>
        <begin position="984"/>
        <end position="1049"/>
    </location>
</feature>
<accession>A0A139AL65</accession>
<feature type="compositionally biased region" description="Low complexity" evidence="3">
    <location>
        <begin position="672"/>
        <end position="683"/>
    </location>
</feature>
<feature type="region of interest" description="Disordered" evidence="3">
    <location>
        <begin position="341"/>
        <end position="364"/>
    </location>
</feature>
<feature type="compositionally biased region" description="Polar residues" evidence="3">
    <location>
        <begin position="538"/>
        <end position="547"/>
    </location>
</feature>
<evidence type="ECO:0000256" key="1">
    <source>
        <dbReference type="ARBA" id="ARBA00006180"/>
    </source>
</evidence>
<feature type="compositionally biased region" description="Low complexity" evidence="3">
    <location>
        <begin position="1100"/>
        <end position="1121"/>
    </location>
</feature>
<evidence type="ECO:0000256" key="3">
    <source>
        <dbReference type="SAM" id="MobiDB-lite"/>
    </source>
</evidence>
<dbReference type="GO" id="GO:0019903">
    <property type="term" value="F:protein phosphatase binding"/>
    <property type="evidence" value="ECO:0007669"/>
    <property type="project" value="InterPro"/>
</dbReference>
<name>A0A139AL65_GONPJ</name>
<organism evidence="4 5">
    <name type="scientific">Gonapodya prolifera (strain JEL478)</name>
    <name type="common">Monoblepharis prolifera</name>
    <dbReference type="NCBI Taxonomy" id="1344416"/>
    <lineage>
        <taxon>Eukaryota</taxon>
        <taxon>Fungi</taxon>
        <taxon>Fungi incertae sedis</taxon>
        <taxon>Chytridiomycota</taxon>
        <taxon>Chytridiomycota incertae sedis</taxon>
        <taxon>Monoblepharidomycetes</taxon>
        <taxon>Monoblepharidales</taxon>
        <taxon>Gonapodyaceae</taxon>
        <taxon>Gonapodya</taxon>
    </lineage>
</organism>
<feature type="region of interest" description="Disordered" evidence="3">
    <location>
        <begin position="65"/>
        <end position="162"/>
    </location>
</feature>
<keyword evidence="2" id="KW-0131">Cell cycle</keyword>
<proteinExistence type="inferred from homology"/>
<evidence type="ECO:0008006" key="6">
    <source>
        <dbReference type="Google" id="ProtNLM"/>
    </source>
</evidence>
<feature type="compositionally biased region" description="Pro residues" evidence="3">
    <location>
        <begin position="131"/>
        <end position="143"/>
    </location>
</feature>
<feature type="compositionally biased region" description="Acidic residues" evidence="3">
    <location>
        <begin position="1019"/>
        <end position="1031"/>
    </location>
</feature>